<organism evidence="1 2">
    <name type="scientific">Cohnella cholangitidis</name>
    <dbReference type="NCBI Taxonomy" id="2598458"/>
    <lineage>
        <taxon>Bacteria</taxon>
        <taxon>Bacillati</taxon>
        <taxon>Bacillota</taxon>
        <taxon>Bacilli</taxon>
        <taxon>Bacillales</taxon>
        <taxon>Paenibacillaceae</taxon>
        <taxon>Cohnella</taxon>
    </lineage>
</organism>
<dbReference type="RefSeq" id="WP_182300320.1">
    <property type="nucleotide sequence ID" value="NZ_CP041969.1"/>
</dbReference>
<sequence length="168" mass="19925">MQAQKVPFGYEPPIERSSGTMIYYDSFEYTTDEELDVAVETADSRSFKKLVLYPIHEETMRRMSKDPISAYYKREKRLNEWARDRENDKVSIDGWEGKRKKYTPIDAALRHLTETLPAPHFLYVTPETANLFSSFSSFEEWIVKIRLVLSAEPDRLHPRLEKYGHRWD</sequence>
<gene>
    <name evidence="1" type="ORF">FPL14_25150</name>
</gene>
<proteinExistence type="predicted"/>
<accession>A0A7G5C4F3</accession>
<dbReference type="Proteomes" id="UP000515679">
    <property type="component" value="Chromosome"/>
</dbReference>
<protein>
    <submittedName>
        <fullName evidence="1">Uncharacterized protein</fullName>
    </submittedName>
</protein>
<evidence type="ECO:0000313" key="2">
    <source>
        <dbReference type="Proteomes" id="UP000515679"/>
    </source>
</evidence>
<dbReference type="KEGG" id="cchl:FPL14_25150"/>
<keyword evidence="2" id="KW-1185">Reference proteome</keyword>
<reference evidence="1 2" key="1">
    <citation type="submission" date="2019-07" db="EMBL/GenBank/DDBJ databases">
        <authorList>
            <person name="Kim J.K."/>
            <person name="Cheong H.-M."/>
            <person name="Choi Y."/>
            <person name="Hwang K.J."/>
            <person name="Lee S."/>
            <person name="Choi C."/>
        </authorList>
    </citation>
    <scope>NUCLEOTIDE SEQUENCE [LARGE SCALE GENOMIC DNA]</scope>
    <source>
        <strain evidence="1 2">KS 22</strain>
    </source>
</reference>
<name>A0A7G5C4F3_9BACL</name>
<evidence type="ECO:0000313" key="1">
    <source>
        <dbReference type="EMBL" id="QMV44087.1"/>
    </source>
</evidence>
<dbReference type="EMBL" id="CP041969">
    <property type="protein sequence ID" value="QMV44087.1"/>
    <property type="molecule type" value="Genomic_DNA"/>
</dbReference>
<dbReference type="AlphaFoldDB" id="A0A7G5C4F3"/>